<dbReference type="Pfam" id="PF00015">
    <property type="entry name" value="MCPsignal"/>
    <property type="match status" value="1"/>
</dbReference>
<keyword evidence="5" id="KW-0472">Membrane</keyword>
<dbReference type="SUPFAM" id="SSF58104">
    <property type="entry name" value="Methyl-accepting chemotaxis protein (MCP) signaling domain"/>
    <property type="match status" value="1"/>
</dbReference>
<dbReference type="EMBL" id="SRMF01000002">
    <property type="protein sequence ID" value="TGG94227.1"/>
    <property type="molecule type" value="Genomic_DNA"/>
</dbReference>
<dbReference type="AlphaFoldDB" id="A0A4Z0W9D8"/>
<dbReference type="InterPro" id="IPR003660">
    <property type="entry name" value="HAMP_dom"/>
</dbReference>
<dbReference type="GO" id="GO:0007165">
    <property type="term" value="P:signal transduction"/>
    <property type="evidence" value="ECO:0007669"/>
    <property type="project" value="UniProtKB-KW"/>
</dbReference>
<dbReference type="InterPro" id="IPR004090">
    <property type="entry name" value="Chemotax_Me-accpt_rcpt"/>
</dbReference>
<accession>A0A4Z0W9D8</accession>
<sequence>MTIIGRMRALLIAQIVALVAISGIVLAGLQLAGTLAAYYPDQLLPGAVAVKNLNIAGQQYYLNRFDPRTLEQIREQGDVALETLQATAGAGDQERVVRAVQEIADAWEVLRVEEGPAAGRESFPAFQATMVEVDDILNELVAVSSAEIERVISLIIRGVMLIASVIILASLALSFFIGRSAQRAVEGLFSPIRALAGRQLNVHFDESGKHEFSRLARDLNSMSGSLVEAFGTIRSQVLGLAEIADEFSQSSARASHNMQTQLSETDQVATAINELSASASEVSQRAGRVSEVTQQVARDASQSGDRVGESARKSEQVNEYMGLTRERINQLASLTDEIGTVLDVIRGIAEQTNLLALNAAIEAARAGEQGRGFAVVADEVRTLANRSAESTDQISSVIERLRAAANEAIEASEQASGLASENQTTALEVNAEIQTMVGQVQELTDMIAEIAENAREQEGVTESVSSSVTRINDLARDNAEFGEVIARNGGTIRDAVRQTRAQVEQFQI</sequence>
<dbReference type="PANTHER" id="PTHR32089:SF120">
    <property type="entry name" value="METHYL-ACCEPTING CHEMOTAXIS PROTEIN TLPQ"/>
    <property type="match status" value="1"/>
</dbReference>
<keyword evidence="2 4" id="KW-0807">Transducer</keyword>
<dbReference type="Gene3D" id="1.10.287.950">
    <property type="entry name" value="Methyl-accepting chemotaxis protein"/>
    <property type="match status" value="1"/>
</dbReference>
<evidence type="ECO:0000313" key="9">
    <source>
        <dbReference type="Proteomes" id="UP000297475"/>
    </source>
</evidence>
<feature type="domain" description="Methyl-accepting transducer" evidence="6">
    <location>
        <begin position="236"/>
        <end position="472"/>
    </location>
</feature>
<dbReference type="OrthoDB" id="2489132at2"/>
<dbReference type="FunFam" id="1.10.287.950:FF:000001">
    <property type="entry name" value="Methyl-accepting chemotaxis sensory transducer"/>
    <property type="match status" value="1"/>
</dbReference>
<dbReference type="PROSITE" id="PS50111">
    <property type="entry name" value="CHEMOTAXIS_TRANSDUC_2"/>
    <property type="match status" value="1"/>
</dbReference>
<organism evidence="8 9">
    <name type="scientific">Natronospirillum operosum</name>
    <dbReference type="NCBI Taxonomy" id="2759953"/>
    <lineage>
        <taxon>Bacteria</taxon>
        <taxon>Pseudomonadati</taxon>
        <taxon>Pseudomonadota</taxon>
        <taxon>Gammaproteobacteria</taxon>
        <taxon>Oceanospirillales</taxon>
        <taxon>Natronospirillaceae</taxon>
        <taxon>Natronospirillum</taxon>
    </lineage>
</organism>
<evidence type="ECO:0000256" key="1">
    <source>
        <dbReference type="ARBA" id="ARBA00004370"/>
    </source>
</evidence>
<evidence type="ECO:0000256" key="5">
    <source>
        <dbReference type="SAM" id="Phobius"/>
    </source>
</evidence>
<dbReference type="GO" id="GO:0004888">
    <property type="term" value="F:transmembrane signaling receptor activity"/>
    <property type="evidence" value="ECO:0007669"/>
    <property type="project" value="InterPro"/>
</dbReference>
<dbReference type="PROSITE" id="PS50885">
    <property type="entry name" value="HAMP"/>
    <property type="match status" value="1"/>
</dbReference>
<dbReference type="InterPro" id="IPR004089">
    <property type="entry name" value="MCPsignal_dom"/>
</dbReference>
<proteinExistence type="inferred from homology"/>
<feature type="transmembrane region" description="Helical" evidence="5">
    <location>
        <begin position="154"/>
        <end position="177"/>
    </location>
</feature>
<keyword evidence="9" id="KW-1185">Reference proteome</keyword>
<reference evidence="8 9" key="1">
    <citation type="submission" date="2019-04" db="EMBL/GenBank/DDBJ databases">
        <title>Natronospirillum operosus gen. nov., sp. nov., a haloalkaliphilic satellite isolated from decaying biomass of laboratory culture of cyanobacterium Geitlerinema sp. and proposal of Natronospirillaceae fam. nov. and Saccharospirillaceae fam. nov.</title>
        <authorList>
            <person name="Kevbrin V."/>
            <person name="Boltyanskaya Y."/>
            <person name="Koziaeva V."/>
            <person name="Grouzdev D.S."/>
            <person name="Park M."/>
            <person name="Cho J."/>
        </authorList>
    </citation>
    <scope>NUCLEOTIDE SEQUENCE [LARGE SCALE GENOMIC DNA]</scope>
    <source>
        <strain evidence="8 9">G-116</strain>
    </source>
</reference>
<comment type="caution">
    <text evidence="8">The sequence shown here is derived from an EMBL/GenBank/DDBJ whole genome shotgun (WGS) entry which is preliminary data.</text>
</comment>
<keyword evidence="5" id="KW-0812">Transmembrane</keyword>
<evidence type="ECO:0000256" key="3">
    <source>
        <dbReference type="ARBA" id="ARBA00029447"/>
    </source>
</evidence>
<evidence type="ECO:0000259" key="6">
    <source>
        <dbReference type="PROSITE" id="PS50111"/>
    </source>
</evidence>
<keyword evidence="5" id="KW-1133">Transmembrane helix</keyword>
<gene>
    <name evidence="8" type="ORF">E4656_08660</name>
</gene>
<comment type="similarity">
    <text evidence="3">Belongs to the methyl-accepting chemotaxis (MCP) protein family.</text>
</comment>
<evidence type="ECO:0000259" key="7">
    <source>
        <dbReference type="PROSITE" id="PS50885"/>
    </source>
</evidence>
<dbReference type="CDD" id="cd11386">
    <property type="entry name" value="MCP_signal"/>
    <property type="match status" value="1"/>
</dbReference>
<dbReference type="GO" id="GO:0016020">
    <property type="term" value="C:membrane"/>
    <property type="evidence" value="ECO:0007669"/>
    <property type="project" value="UniProtKB-SubCell"/>
</dbReference>
<evidence type="ECO:0000256" key="4">
    <source>
        <dbReference type="PROSITE-ProRule" id="PRU00284"/>
    </source>
</evidence>
<dbReference type="PANTHER" id="PTHR32089">
    <property type="entry name" value="METHYL-ACCEPTING CHEMOTAXIS PROTEIN MCPB"/>
    <property type="match status" value="1"/>
</dbReference>
<protein>
    <submittedName>
        <fullName evidence="8">Methyl-accepting chemotaxis protein</fullName>
    </submittedName>
</protein>
<comment type="subcellular location">
    <subcellularLocation>
        <location evidence="1">Membrane</location>
    </subcellularLocation>
</comment>
<dbReference type="PRINTS" id="PR00260">
    <property type="entry name" value="CHEMTRNSDUCR"/>
</dbReference>
<dbReference type="SMART" id="SM00283">
    <property type="entry name" value="MA"/>
    <property type="match status" value="1"/>
</dbReference>
<name>A0A4Z0W9D8_9GAMM</name>
<dbReference type="Proteomes" id="UP000297475">
    <property type="component" value="Unassembled WGS sequence"/>
</dbReference>
<evidence type="ECO:0000256" key="2">
    <source>
        <dbReference type="ARBA" id="ARBA00023224"/>
    </source>
</evidence>
<dbReference type="GO" id="GO:0006935">
    <property type="term" value="P:chemotaxis"/>
    <property type="evidence" value="ECO:0007669"/>
    <property type="project" value="InterPro"/>
</dbReference>
<evidence type="ECO:0000313" key="8">
    <source>
        <dbReference type="EMBL" id="TGG94227.1"/>
    </source>
</evidence>
<feature type="domain" description="HAMP" evidence="7">
    <location>
        <begin position="192"/>
        <end position="231"/>
    </location>
</feature>